<feature type="compositionally biased region" description="Polar residues" evidence="1">
    <location>
        <begin position="86"/>
        <end position="95"/>
    </location>
</feature>
<keyword evidence="4" id="KW-1185">Reference proteome</keyword>
<gene>
    <name evidence="3" type="ORF">QE152_g30630</name>
    <name evidence="2" type="ORF">QE152_g30678</name>
</gene>
<feature type="compositionally biased region" description="Low complexity" evidence="1">
    <location>
        <begin position="117"/>
        <end position="132"/>
    </location>
</feature>
<evidence type="ECO:0000313" key="2">
    <source>
        <dbReference type="EMBL" id="KAK9701319.1"/>
    </source>
</evidence>
<dbReference type="Proteomes" id="UP001458880">
    <property type="component" value="Unassembled WGS sequence"/>
</dbReference>
<dbReference type="AlphaFoldDB" id="A0AAW1JD73"/>
<name>A0AAW1JD73_POPJA</name>
<feature type="region of interest" description="Disordered" evidence="1">
    <location>
        <begin position="1"/>
        <end position="20"/>
    </location>
</feature>
<sequence>MRRTESQRGTRRKLRSPHNTNFGELDALTNEEIYKHIQLLQLVLQKRGFLNNSRNLTTEFNFTPADANTATTSSKPASPMEAECSFPSSSTTVEKSVSRKRQASSPGRIIVEAQVHSAAQTQGGSTSSTGGSHPRSVLTPKRVRRSRLSADPLPAPAAPTHGRRPFEDLNKIATVNSQPEQRSRGPQSRRFPPLPPRTTEAPSGPSVSSPPAPSVDQAQSGQATPPPKDKINIFTT</sequence>
<feature type="region of interest" description="Disordered" evidence="1">
    <location>
        <begin position="65"/>
        <end position="236"/>
    </location>
</feature>
<proteinExistence type="predicted"/>
<comment type="caution">
    <text evidence="2">The sequence shown here is derived from an EMBL/GenBank/DDBJ whole genome shotgun (WGS) entry which is preliminary data.</text>
</comment>
<feature type="compositionally biased region" description="Basic and acidic residues" evidence="1">
    <location>
        <begin position="227"/>
        <end position="236"/>
    </location>
</feature>
<feature type="compositionally biased region" description="Polar residues" evidence="1">
    <location>
        <begin position="173"/>
        <end position="186"/>
    </location>
</feature>
<feature type="compositionally biased region" description="Polar residues" evidence="1">
    <location>
        <begin position="65"/>
        <end position="76"/>
    </location>
</feature>
<reference evidence="2 4" key="2">
    <citation type="journal article" date="2024" name="BMC Genomics">
        <title>De novo assembly and annotation of Popillia japonica's genome with initial clues to its potential as an invasive pest.</title>
        <authorList>
            <person name="Cucini C."/>
            <person name="Boschi S."/>
            <person name="Funari R."/>
            <person name="Cardaioli E."/>
            <person name="Iannotti N."/>
            <person name="Marturano G."/>
            <person name="Paoli F."/>
            <person name="Bruttini M."/>
            <person name="Carapelli A."/>
            <person name="Frati F."/>
            <person name="Nardi F."/>
        </authorList>
    </citation>
    <scope>NUCLEOTIDE SEQUENCE [LARGE SCALE GENOMIC DNA]</scope>
    <source>
        <strain evidence="2">DMR45628</strain>
    </source>
</reference>
<accession>A0AAW1JD73</accession>
<dbReference type="EMBL" id="JASPKY010000416">
    <property type="protein sequence ID" value="KAK9701319.1"/>
    <property type="molecule type" value="Genomic_DNA"/>
</dbReference>
<reference evidence="2" key="1">
    <citation type="submission" date="2023-05" db="EMBL/GenBank/DDBJ databases">
        <authorList>
            <person name="Nardi F."/>
            <person name="Carapelli A."/>
            <person name="Cucini C."/>
        </authorList>
    </citation>
    <scope>NUCLEOTIDE SEQUENCE</scope>
    <source>
        <strain evidence="2">DMR45628</strain>
        <tissue evidence="2">Testes</tissue>
    </source>
</reference>
<evidence type="ECO:0000313" key="4">
    <source>
        <dbReference type="Proteomes" id="UP001458880"/>
    </source>
</evidence>
<evidence type="ECO:0000256" key="1">
    <source>
        <dbReference type="SAM" id="MobiDB-lite"/>
    </source>
</evidence>
<protein>
    <submittedName>
        <fullName evidence="2">Uncharacterized protein</fullName>
    </submittedName>
</protein>
<evidence type="ECO:0000313" key="3">
    <source>
        <dbReference type="EMBL" id="KAK9701423.1"/>
    </source>
</evidence>
<organism evidence="2 4">
    <name type="scientific">Popillia japonica</name>
    <name type="common">Japanese beetle</name>
    <dbReference type="NCBI Taxonomy" id="7064"/>
    <lineage>
        <taxon>Eukaryota</taxon>
        <taxon>Metazoa</taxon>
        <taxon>Ecdysozoa</taxon>
        <taxon>Arthropoda</taxon>
        <taxon>Hexapoda</taxon>
        <taxon>Insecta</taxon>
        <taxon>Pterygota</taxon>
        <taxon>Neoptera</taxon>
        <taxon>Endopterygota</taxon>
        <taxon>Coleoptera</taxon>
        <taxon>Polyphaga</taxon>
        <taxon>Scarabaeiformia</taxon>
        <taxon>Scarabaeidae</taxon>
        <taxon>Rutelinae</taxon>
        <taxon>Popillia</taxon>
    </lineage>
</organism>
<dbReference type="EMBL" id="JASPKY010000414">
    <property type="protein sequence ID" value="KAK9701423.1"/>
    <property type="molecule type" value="Genomic_DNA"/>
</dbReference>